<feature type="transmembrane region" description="Helical" evidence="7">
    <location>
        <begin position="732"/>
        <end position="752"/>
    </location>
</feature>
<evidence type="ECO:0000256" key="6">
    <source>
        <dbReference type="SAM" id="MobiDB-lite"/>
    </source>
</evidence>
<dbReference type="PRINTS" id="PR01607">
    <property type="entry name" value="APYRASEFAMLY"/>
</dbReference>
<feature type="region of interest" description="Disordered" evidence="6">
    <location>
        <begin position="671"/>
        <end position="725"/>
    </location>
</feature>
<organism evidence="9 10">
    <name type="scientific">Glutamicibacter soli</name>
    <dbReference type="NCBI Taxonomy" id="453836"/>
    <lineage>
        <taxon>Bacteria</taxon>
        <taxon>Bacillati</taxon>
        <taxon>Actinomycetota</taxon>
        <taxon>Actinomycetes</taxon>
        <taxon>Micrococcales</taxon>
        <taxon>Micrococcaceae</taxon>
        <taxon>Glutamicibacter</taxon>
    </lineage>
</organism>
<keyword evidence="1" id="KW-0134">Cell wall</keyword>
<gene>
    <name evidence="9" type="ORF">C1H84_13030</name>
</gene>
<dbReference type="GO" id="GO:0000166">
    <property type="term" value="F:nucleotide binding"/>
    <property type="evidence" value="ECO:0007669"/>
    <property type="project" value="UniProtKB-KW"/>
</dbReference>
<evidence type="ECO:0000313" key="10">
    <source>
        <dbReference type="Proteomes" id="UP000252167"/>
    </source>
</evidence>
<feature type="signal peptide" evidence="5">
    <location>
        <begin position="1"/>
        <end position="30"/>
    </location>
</feature>
<feature type="chain" id="PRO_5016485262" evidence="5">
    <location>
        <begin position="31"/>
        <end position="761"/>
    </location>
</feature>
<dbReference type="NCBIfam" id="TIGR01167">
    <property type="entry name" value="LPXTG_anchor"/>
    <property type="match status" value="1"/>
</dbReference>
<evidence type="ECO:0000256" key="5">
    <source>
        <dbReference type="RuleBase" id="RU362119"/>
    </source>
</evidence>
<comment type="caution">
    <text evidence="9">The sequence shown here is derived from an EMBL/GenBank/DDBJ whole genome shotgun (WGS) entry which is preliminary data.</text>
</comment>
<dbReference type="InterPro" id="IPR019931">
    <property type="entry name" value="LPXTG_anchor"/>
</dbReference>
<dbReference type="SUPFAM" id="SSF55816">
    <property type="entry name" value="5'-nucleotidase (syn. UDP-sugar hydrolase), C-terminal domain"/>
    <property type="match status" value="1"/>
</dbReference>
<keyword evidence="4" id="KW-0572">Peptidoglycan-anchor</keyword>
<dbReference type="InterPro" id="IPR008334">
    <property type="entry name" value="5'-Nucleotdase_C"/>
</dbReference>
<dbReference type="SUPFAM" id="SSF56300">
    <property type="entry name" value="Metallo-dependent phosphatases"/>
    <property type="match status" value="1"/>
</dbReference>
<evidence type="ECO:0000256" key="3">
    <source>
        <dbReference type="ARBA" id="ARBA00022729"/>
    </source>
</evidence>
<protein>
    <submittedName>
        <fullName evidence="9">Bifunctional metallophosphatase/5'-nucleotidase</fullName>
    </submittedName>
</protein>
<evidence type="ECO:0000256" key="4">
    <source>
        <dbReference type="ARBA" id="ARBA00023088"/>
    </source>
</evidence>
<keyword evidence="5" id="KW-0378">Hydrolase</keyword>
<reference evidence="9 10" key="1">
    <citation type="submission" date="2018-01" db="EMBL/GenBank/DDBJ databases">
        <title>Glutamicibacter soli strain NHPC-3 Whole genome sequence and assembly.</title>
        <authorList>
            <person name="Choudhury P."/>
            <person name="Gupta D."/>
            <person name="Sengupta K."/>
            <person name="Jawed A."/>
            <person name="Sultana N."/>
            <person name="Saha P."/>
        </authorList>
    </citation>
    <scope>NUCLEOTIDE SEQUENCE [LARGE SCALE GENOMIC DNA]</scope>
    <source>
        <strain evidence="9 10">NHPC-3</strain>
    </source>
</reference>
<dbReference type="PROSITE" id="PS50847">
    <property type="entry name" value="GRAM_POS_ANCHORING"/>
    <property type="match status" value="1"/>
</dbReference>
<evidence type="ECO:0000256" key="7">
    <source>
        <dbReference type="SAM" id="Phobius"/>
    </source>
</evidence>
<keyword evidence="7" id="KW-0812">Transmembrane</keyword>
<dbReference type="Proteomes" id="UP000252167">
    <property type="component" value="Unassembled WGS sequence"/>
</dbReference>
<accession>A0A365YCL5</accession>
<dbReference type="InterPro" id="IPR036907">
    <property type="entry name" value="5'-Nucleotdase_C_sf"/>
</dbReference>
<keyword evidence="3 5" id="KW-0732">Signal</keyword>
<dbReference type="GO" id="GO:0008253">
    <property type="term" value="F:5'-nucleotidase activity"/>
    <property type="evidence" value="ECO:0007669"/>
    <property type="project" value="TreeGrafter"/>
</dbReference>
<dbReference type="EMBL" id="POAF01000006">
    <property type="protein sequence ID" value="RBM00050.1"/>
    <property type="molecule type" value="Genomic_DNA"/>
</dbReference>
<dbReference type="PANTHER" id="PTHR11575:SF24">
    <property type="entry name" value="5'-NUCLEOTIDASE"/>
    <property type="match status" value="1"/>
</dbReference>
<dbReference type="InterPro" id="IPR006179">
    <property type="entry name" value="5_nucleotidase/apyrase"/>
</dbReference>
<feature type="compositionally biased region" description="Low complexity" evidence="6">
    <location>
        <begin position="671"/>
        <end position="714"/>
    </location>
</feature>
<dbReference type="Gene3D" id="3.90.780.10">
    <property type="entry name" value="5'-Nucleotidase, C-terminal domain"/>
    <property type="match status" value="1"/>
</dbReference>
<dbReference type="GO" id="GO:0030288">
    <property type="term" value="C:outer membrane-bounded periplasmic space"/>
    <property type="evidence" value="ECO:0007669"/>
    <property type="project" value="TreeGrafter"/>
</dbReference>
<sequence length="761" mass="79205">MPALRRIKNISLTSLATASLVAAGCAVAQAATVAEPAAETFTLDILDINDFHGRIAPNSDSAGAAVLAGAVDELRAQNPNTLFVSAGDNIGASTFASASQDDNPTIDALAAGGLDVSAVGNHEFDKGFDDLSGRDRRVINRYATASGQEGEDFALGANVYEKGTKIPALREYAIREVNGINVGFIGTVTEDVPSLVTPTGIKDLAFGNELEAVNRVAKQLSDGDTTNGEASVIVALTHNGSESTTCEAIAAEKTTYGELVRGASEQVDAIVSGHTHQGYKCDNIAGPTGTKRPVIQAHQYGTTLGKISLVVDRTSGEVTSFSTGLLPLATEDEAGDWKPNYTANATVQNIVKKAVADSEEVGNVKVGEISADILRGGKKPGSDRGVESTLGNTVADIHLWATSNEDFAGTPAQIAFMNPGGLRADLVYAKAPKVPSDKDGQVSYKEAADVQPFANTLITFEMTGAQVREALEQQWQPEGSERSKLHLGISEGLSYTYVEDAPRGEHIKDITFNGEPLDEAATFQVAANAFLAAGGDNFAAFAEGTNHADSGQIDLEATVNYFKSHDVVDPAPLGRAMVAGTDWAQVELSATEAEAGQDIEVTITGLEEGAQITASAFGGELEITDIPAADAQGSTTFTLPIAEDTEAGDYELLISQVQRESISTTFTVVAAEPPASPTPSESASPTASPSPTQTPDESGEPTSSATPTASATPTDNGNQNDRDDLAQTGFSASWIGMAAGGIVLLGILLLLVRRFGNKNSH</sequence>
<evidence type="ECO:0000256" key="2">
    <source>
        <dbReference type="ARBA" id="ARBA00022525"/>
    </source>
</evidence>
<dbReference type="InterPro" id="IPR004843">
    <property type="entry name" value="Calcineurin-like_PHP"/>
</dbReference>
<keyword evidence="7" id="KW-0472">Membrane</keyword>
<evidence type="ECO:0000259" key="8">
    <source>
        <dbReference type="PROSITE" id="PS50847"/>
    </source>
</evidence>
<keyword evidence="7" id="KW-1133">Transmembrane helix</keyword>
<dbReference type="AlphaFoldDB" id="A0A365YCL5"/>
<dbReference type="Pfam" id="PF00149">
    <property type="entry name" value="Metallophos"/>
    <property type="match status" value="1"/>
</dbReference>
<keyword evidence="2" id="KW-0964">Secreted</keyword>
<evidence type="ECO:0000256" key="1">
    <source>
        <dbReference type="ARBA" id="ARBA00022512"/>
    </source>
</evidence>
<dbReference type="PANTHER" id="PTHR11575">
    <property type="entry name" value="5'-NUCLEOTIDASE-RELATED"/>
    <property type="match status" value="1"/>
</dbReference>
<dbReference type="PROSITE" id="PS51257">
    <property type="entry name" value="PROKAR_LIPOPROTEIN"/>
    <property type="match status" value="1"/>
</dbReference>
<dbReference type="RefSeq" id="WP_113607718.1">
    <property type="nucleotide sequence ID" value="NZ_POAF01000006.1"/>
</dbReference>
<comment type="similarity">
    <text evidence="5">Belongs to the 5'-nucleotidase family.</text>
</comment>
<dbReference type="GO" id="GO:0009166">
    <property type="term" value="P:nucleotide catabolic process"/>
    <property type="evidence" value="ECO:0007669"/>
    <property type="project" value="InterPro"/>
</dbReference>
<keyword evidence="10" id="KW-1185">Reference proteome</keyword>
<keyword evidence="5" id="KW-0547">Nucleotide-binding</keyword>
<evidence type="ECO:0000313" key="9">
    <source>
        <dbReference type="EMBL" id="RBM00050.1"/>
    </source>
</evidence>
<dbReference type="Gene3D" id="3.60.21.10">
    <property type="match status" value="1"/>
</dbReference>
<feature type="domain" description="Gram-positive cocci surface proteins LPxTG" evidence="8">
    <location>
        <begin position="725"/>
        <end position="761"/>
    </location>
</feature>
<proteinExistence type="inferred from homology"/>
<dbReference type="Pfam" id="PF02872">
    <property type="entry name" value="5_nucleotid_C"/>
    <property type="match status" value="1"/>
</dbReference>
<name>A0A365YCL5_9MICC</name>
<dbReference type="InterPro" id="IPR029052">
    <property type="entry name" value="Metallo-depent_PP-like"/>
</dbReference>
<dbReference type="GO" id="GO:0008768">
    <property type="term" value="F:UDP-sugar diphosphatase activity"/>
    <property type="evidence" value="ECO:0007669"/>
    <property type="project" value="TreeGrafter"/>
</dbReference>